<dbReference type="PANTHER" id="PTHR30136">
    <property type="entry name" value="HELIX-TURN-HELIX TRANSCRIPTIONAL REGULATOR, ICLR FAMILY"/>
    <property type="match status" value="1"/>
</dbReference>
<evidence type="ECO:0000256" key="3">
    <source>
        <dbReference type="ARBA" id="ARBA00023163"/>
    </source>
</evidence>
<sequence>MASSSESTRARGVDRVVALLRQLHDARRPLSMRELIESTGAPRSSVYELVTILTDAGWLETRPDGSVFFGREMHYYGADYAVHNDLISRAHQTILSLVKVHDETAQLCMLEGNKYTVVLSENSARPFNISSDIGVRVPIPWTATGRLLLAHLSADEIRALIPDEDFVLDNGTRIVFDDFLHDVERAAQLGYCCTEGLSQTFRCCMAAPIRDRAGHAVAALCFMTGRDTDPSKRAAMLDDLIRSAKALSQTYAR</sequence>
<dbReference type="PANTHER" id="PTHR30136:SF35">
    <property type="entry name" value="HTH-TYPE TRANSCRIPTIONAL REGULATOR RV1719"/>
    <property type="match status" value="1"/>
</dbReference>
<dbReference type="EMBL" id="CP080096">
    <property type="protein sequence ID" value="QYD73840.1"/>
    <property type="molecule type" value="Genomic_DNA"/>
</dbReference>
<dbReference type="Gene3D" id="1.10.10.10">
    <property type="entry name" value="Winged helix-like DNA-binding domain superfamily/Winged helix DNA-binding domain"/>
    <property type="match status" value="1"/>
</dbReference>
<accession>A0ABX8V452</accession>
<dbReference type="Pfam" id="PF01614">
    <property type="entry name" value="IclR_C"/>
    <property type="match status" value="1"/>
</dbReference>
<gene>
    <name evidence="6" type="ORF">KZJ38_28910</name>
</gene>
<keyword evidence="2" id="KW-0238">DNA-binding</keyword>
<dbReference type="Gene3D" id="3.30.450.40">
    <property type="match status" value="1"/>
</dbReference>
<evidence type="ECO:0000259" key="5">
    <source>
        <dbReference type="PROSITE" id="PS51078"/>
    </source>
</evidence>
<dbReference type="SUPFAM" id="SSF46785">
    <property type="entry name" value="Winged helix' DNA-binding domain"/>
    <property type="match status" value="1"/>
</dbReference>
<dbReference type="PROSITE" id="PS51078">
    <property type="entry name" value="ICLR_ED"/>
    <property type="match status" value="1"/>
</dbReference>
<protein>
    <submittedName>
        <fullName evidence="6">IclR family transcriptional regulator</fullName>
    </submittedName>
</protein>
<keyword evidence="1" id="KW-0805">Transcription regulation</keyword>
<dbReference type="Proteomes" id="UP000826462">
    <property type="component" value="Chromosome 2"/>
</dbReference>
<feature type="domain" description="IclR-ED" evidence="5">
    <location>
        <begin position="72"/>
        <end position="253"/>
    </location>
</feature>
<keyword evidence="3" id="KW-0804">Transcription</keyword>
<evidence type="ECO:0000256" key="1">
    <source>
        <dbReference type="ARBA" id="ARBA00023015"/>
    </source>
</evidence>
<dbReference type="InterPro" id="IPR050707">
    <property type="entry name" value="HTH_MetabolicPath_Reg"/>
</dbReference>
<dbReference type="Pfam" id="PF09339">
    <property type="entry name" value="HTH_IclR"/>
    <property type="match status" value="1"/>
</dbReference>
<name>A0ABX8V452_9BURK</name>
<dbReference type="InterPro" id="IPR014757">
    <property type="entry name" value="Tscrpt_reg_IclR_C"/>
</dbReference>
<organism evidence="6 7">
    <name type="scientific">Paraburkholderia edwinii</name>
    <dbReference type="NCBI Taxonomy" id="2861782"/>
    <lineage>
        <taxon>Bacteria</taxon>
        <taxon>Pseudomonadati</taxon>
        <taxon>Pseudomonadota</taxon>
        <taxon>Betaproteobacteria</taxon>
        <taxon>Burkholderiales</taxon>
        <taxon>Burkholderiaceae</taxon>
        <taxon>Paraburkholderia</taxon>
    </lineage>
</organism>
<keyword evidence="7" id="KW-1185">Reference proteome</keyword>
<evidence type="ECO:0000313" key="6">
    <source>
        <dbReference type="EMBL" id="QYD73840.1"/>
    </source>
</evidence>
<dbReference type="InterPro" id="IPR036388">
    <property type="entry name" value="WH-like_DNA-bd_sf"/>
</dbReference>
<evidence type="ECO:0000259" key="4">
    <source>
        <dbReference type="PROSITE" id="PS51077"/>
    </source>
</evidence>
<reference evidence="6 7" key="1">
    <citation type="submission" date="2021-07" db="EMBL/GenBank/DDBJ databases">
        <title>Paraburkholderia edwinii protects Aspergillus sp. from phenazines by acting as a toxin sponge.</title>
        <authorList>
            <person name="Dahlstrom K.M."/>
            <person name="Newman D.K."/>
        </authorList>
    </citation>
    <scope>NUCLEOTIDE SEQUENCE [LARGE SCALE GENOMIC DNA]</scope>
    <source>
        <strain evidence="6 7">Pe01</strain>
    </source>
</reference>
<proteinExistence type="predicted"/>
<dbReference type="PROSITE" id="PS51077">
    <property type="entry name" value="HTH_ICLR"/>
    <property type="match status" value="1"/>
</dbReference>
<dbReference type="SMART" id="SM00346">
    <property type="entry name" value="HTH_ICLR"/>
    <property type="match status" value="1"/>
</dbReference>
<dbReference type="SUPFAM" id="SSF55781">
    <property type="entry name" value="GAF domain-like"/>
    <property type="match status" value="1"/>
</dbReference>
<dbReference type="InterPro" id="IPR005471">
    <property type="entry name" value="Tscrpt_reg_IclR_N"/>
</dbReference>
<dbReference type="InterPro" id="IPR029016">
    <property type="entry name" value="GAF-like_dom_sf"/>
</dbReference>
<evidence type="ECO:0000256" key="2">
    <source>
        <dbReference type="ARBA" id="ARBA00023125"/>
    </source>
</evidence>
<dbReference type="InterPro" id="IPR036390">
    <property type="entry name" value="WH_DNA-bd_sf"/>
</dbReference>
<evidence type="ECO:0000313" key="7">
    <source>
        <dbReference type="Proteomes" id="UP000826462"/>
    </source>
</evidence>
<feature type="domain" description="HTH iclR-type" evidence="4">
    <location>
        <begin position="10"/>
        <end position="71"/>
    </location>
</feature>